<dbReference type="UniPathway" id="UPA00958"/>
<evidence type="ECO:0000259" key="7">
    <source>
        <dbReference type="Pfam" id="PF00294"/>
    </source>
</evidence>
<dbReference type="PANTHER" id="PTHR43793:SF2">
    <property type="entry name" value="BIFUNCTIONAL PROTEIN HLDE"/>
    <property type="match status" value="1"/>
</dbReference>
<dbReference type="OrthoDB" id="9802794at2"/>
<dbReference type="InterPro" id="IPR002173">
    <property type="entry name" value="Carboh/pur_kinase_PfkB_CS"/>
</dbReference>
<dbReference type="InterPro" id="IPR050385">
    <property type="entry name" value="Archaeal_FAD_synthase"/>
</dbReference>
<evidence type="ECO:0000313" key="11">
    <source>
        <dbReference type="Proteomes" id="UP000076321"/>
    </source>
</evidence>
<dbReference type="InterPro" id="IPR014729">
    <property type="entry name" value="Rossmann-like_a/b/a_fold"/>
</dbReference>
<dbReference type="AlphaFoldDB" id="A0A154M403"/>
<evidence type="ECO:0000259" key="8">
    <source>
        <dbReference type="Pfam" id="PF01467"/>
    </source>
</evidence>
<comment type="caution">
    <text evidence="9">The sequence shown here is derived from an EMBL/GenBank/DDBJ whole genome shotgun (WGS) entry which is preliminary data.</text>
</comment>
<dbReference type="Proteomes" id="UP000076321">
    <property type="component" value="Unassembled WGS sequence"/>
</dbReference>
<dbReference type="EMBL" id="LQCI01000052">
    <property type="protein sequence ID" value="KZB79332.1"/>
    <property type="molecule type" value="Genomic_DNA"/>
</dbReference>
<comment type="pathway">
    <text evidence="1">Bacterial outer membrane biogenesis; LPS core biosynthesis.</text>
</comment>
<protein>
    <submittedName>
        <fullName evidence="9">D-beta-D-heptose 1-phosphate adenosyltransferase</fullName>
    </submittedName>
</protein>
<dbReference type="Gene3D" id="3.40.1190.20">
    <property type="match status" value="1"/>
</dbReference>
<dbReference type="NCBIfam" id="TIGR00125">
    <property type="entry name" value="cyt_tran_rel"/>
    <property type="match status" value="1"/>
</dbReference>
<evidence type="ECO:0000256" key="4">
    <source>
        <dbReference type="ARBA" id="ARBA00022777"/>
    </source>
</evidence>
<gene>
    <name evidence="10" type="ORF">ATP06_0216925</name>
    <name evidence="9" type="ORF">AVL48_17240</name>
</gene>
<dbReference type="SUPFAM" id="SSF53613">
    <property type="entry name" value="Ribokinase-like"/>
    <property type="match status" value="1"/>
</dbReference>
<keyword evidence="5" id="KW-0511">Multifunctional enzyme</keyword>
<evidence type="ECO:0000256" key="5">
    <source>
        <dbReference type="ARBA" id="ARBA00023268"/>
    </source>
</evidence>
<accession>A0A154M403</accession>
<sequence>MRPLVVLGDALLDVDIDGTSERLCPDAPVPVVDLDRHWRRPGGAGLAALLAARSTAHVVLVAPLGGDQDGRALTGLLEREVALVPMPLRGTTVTKTRVRAAGQSLVRLDSGDGTADLAPLSREVRDALRSAGTILVADYGRGVTAHPGVRKLLAELAGEIPIVWDPHPRGAEPVPGVRLATPNLAEAEHFTETRSGPEDLAKRLHERWRVEAISVTTGQHGAVLTDGERCATFRPPTGITAKDTCGAGDRFASAVAAALLDGAAIDDAVASGVETAARFVATGGAATLSTMDTRDEQETRHNGASAFDIAARVRARGGRLVATGGCFDLLHPGHASLLRQARALGDALIVCLNSDDSVRRLKGPGRPIVAARDRARLLTELSSVDAVAVFDEPDPAALLDRLRPDVWVKGGDYADTELPESAVVRRHGGEIVLIPTIRGYSTSRLVAAAEGA</sequence>
<dbReference type="PANTHER" id="PTHR43793">
    <property type="entry name" value="FAD SYNTHASE"/>
    <property type="match status" value="1"/>
</dbReference>
<evidence type="ECO:0000256" key="6">
    <source>
        <dbReference type="ARBA" id="ARBA00023277"/>
    </source>
</evidence>
<dbReference type="Gene3D" id="3.40.50.620">
    <property type="entry name" value="HUPs"/>
    <property type="match status" value="1"/>
</dbReference>
<reference evidence="10 12" key="2">
    <citation type="submission" date="2016-11" db="EMBL/GenBank/DDBJ databases">
        <title>Genome sequencing of Amycolatopsis regifaucium.</title>
        <authorList>
            <person name="Mayilraj S."/>
            <person name="Kaur N."/>
        </authorList>
    </citation>
    <scope>NUCLEOTIDE SEQUENCE [LARGE SCALE GENOMIC DNA]</scope>
    <source>
        <strain evidence="10 12">GY080</strain>
    </source>
</reference>
<evidence type="ECO:0000256" key="3">
    <source>
        <dbReference type="ARBA" id="ARBA00022695"/>
    </source>
</evidence>
<keyword evidence="6" id="KW-0119">Carbohydrate metabolism</keyword>
<dbReference type="InterPro" id="IPR029056">
    <property type="entry name" value="Ribokinase-like"/>
</dbReference>
<keyword evidence="4" id="KW-0418">Kinase</keyword>
<dbReference type="GO" id="GO:0016301">
    <property type="term" value="F:kinase activity"/>
    <property type="evidence" value="ECO:0007669"/>
    <property type="project" value="UniProtKB-KW"/>
</dbReference>
<evidence type="ECO:0000256" key="2">
    <source>
        <dbReference type="ARBA" id="ARBA00022679"/>
    </source>
</evidence>
<name>A0A154M403_9PSEU</name>
<keyword evidence="3" id="KW-0548">Nucleotidyltransferase</keyword>
<evidence type="ECO:0000313" key="9">
    <source>
        <dbReference type="EMBL" id="KZB79332.1"/>
    </source>
</evidence>
<dbReference type="Pfam" id="PF01467">
    <property type="entry name" value="CTP_transf_like"/>
    <property type="match status" value="1"/>
</dbReference>
<evidence type="ECO:0000256" key="1">
    <source>
        <dbReference type="ARBA" id="ARBA00004713"/>
    </source>
</evidence>
<dbReference type="SUPFAM" id="SSF52374">
    <property type="entry name" value="Nucleotidylyl transferase"/>
    <property type="match status" value="1"/>
</dbReference>
<evidence type="ECO:0000313" key="10">
    <source>
        <dbReference type="EMBL" id="OKA07515.1"/>
    </source>
</evidence>
<dbReference type="PROSITE" id="PS00584">
    <property type="entry name" value="PFKB_KINASES_2"/>
    <property type="match status" value="1"/>
</dbReference>
<dbReference type="GO" id="GO:0009244">
    <property type="term" value="P:lipopolysaccharide core region biosynthetic process"/>
    <property type="evidence" value="ECO:0007669"/>
    <property type="project" value="UniProtKB-UniPathway"/>
</dbReference>
<keyword evidence="2 9" id="KW-0808">Transferase</keyword>
<dbReference type="EMBL" id="LOBU02000013">
    <property type="protein sequence ID" value="OKA07515.1"/>
    <property type="molecule type" value="Genomic_DNA"/>
</dbReference>
<dbReference type="Proteomes" id="UP000186883">
    <property type="component" value="Unassembled WGS sequence"/>
</dbReference>
<organism evidence="9 11">
    <name type="scientific">Amycolatopsis regifaucium</name>
    <dbReference type="NCBI Taxonomy" id="546365"/>
    <lineage>
        <taxon>Bacteria</taxon>
        <taxon>Bacillati</taxon>
        <taxon>Actinomycetota</taxon>
        <taxon>Actinomycetes</taxon>
        <taxon>Pseudonocardiales</taxon>
        <taxon>Pseudonocardiaceae</taxon>
        <taxon>Amycolatopsis</taxon>
    </lineage>
</organism>
<keyword evidence="12" id="KW-1185">Reference proteome</keyword>
<dbReference type="Pfam" id="PF00294">
    <property type="entry name" value="PfkB"/>
    <property type="match status" value="1"/>
</dbReference>
<proteinExistence type="predicted"/>
<dbReference type="InterPro" id="IPR011611">
    <property type="entry name" value="PfkB_dom"/>
</dbReference>
<feature type="domain" description="Cytidyltransferase-like" evidence="8">
    <location>
        <begin position="323"/>
        <end position="416"/>
    </location>
</feature>
<dbReference type="InterPro" id="IPR004821">
    <property type="entry name" value="Cyt_trans-like"/>
</dbReference>
<dbReference type="GO" id="GO:0016779">
    <property type="term" value="F:nucleotidyltransferase activity"/>
    <property type="evidence" value="ECO:0007669"/>
    <property type="project" value="UniProtKB-KW"/>
</dbReference>
<dbReference type="RefSeq" id="WP_061980900.1">
    <property type="nucleotide sequence ID" value="NZ_FOPQ01000002.1"/>
</dbReference>
<feature type="domain" description="Carbohydrate kinase PfkB" evidence="7">
    <location>
        <begin position="4"/>
        <end position="287"/>
    </location>
</feature>
<reference evidence="9 11" key="1">
    <citation type="submission" date="2015-12" db="EMBL/GenBank/DDBJ databases">
        <title>Amycolatopsis regifaucium genome sequencing and assembly.</title>
        <authorList>
            <person name="Mayilraj S."/>
        </authorList>
    </citation>
    <scope>NUCLEOTIDE SEQUENCE [LARGE SCALE GENOMIC DNA]</scope>
    <source>
        <strain evidence="9 11">GY080</strain>
    </source>
</reference>
<evidence type="ECO:0000313" key="12">
    <source>
        <dbReference type="Proteomes" id="UP000186883"/>
    </source>
</evidence>